<dbReference type="InterPro" id="IPR045010">
    <property type="entry name" value="MDR_fam"/>
</dbReference>
<keyword evidence="4" id="KW-1185">Reference proteome</keyword>
<dbReference type="PANTHER" id="PTHR43205">
    <property type="entry name" value="PROSTAGLANDIN REDUCTASE"/>
    <property type="match status" value="1"/>
</dbReference>
<dbReference type="RefSeq" id="WP_120742814.1">
    <property type="nucleotide sequence ID" value="NZ_CP032568.1"/>
</dbReference>
<dbReference type="Gene3D" id="3.90.180.10">
    <property type="entry name" value="Medium-chain alcohol dehydrogenases, catalytic domain"/>
    <property type="match status" value="1"/>
</dbReference>
<reference evidence="3 4" key="1">
    <citation type="submission" date="2018-09" db="EMBL/GenBank/DDBJ databases">
        <title>Nocardia yunnanensis sp. nov., an actinomycete isolated from a soil sample.</title>
        <authorList>
            <person name="Zhang J."/>
        </authorList>
    </citation>
    <scope>NUCLEOTIDE SEQUENCE [LARGE SCALE GENOMIC DNA]</scope>
    <source>
        <strain evidence="3 4">CFHS0054</strain>
    </source>
</reference>
<dbReference type="InterPro" id="IPR036291">
    <property type="entry name" value="NAD(P)-bd_dom_sf"/>
</dbReference>
<dbReference type="Pfam" id="PF00107">
    <property type="entry name" value="ADH_zinc_N"/>
    <property type="match status" value="1"/>
</dbReference>
<gene>
    <name evidence="3" type="ORF">D7D52_33340</name>
</gene>
<evidence type="ECO:0000313" key="3">
    <source>
        <dbReference type="EMBL" id="AYF77894.1"/>
    </source>
</evidence>
<dbReference type="InterPro" id="IPR020843">
    <property type="entry name" value="ER"/>
</dbReference>
<evidence type="ECO:0000256" key="1">
    <source>
        <dbReference type="ARBA" id="ARBA00023002"/>
    </source>
</evidence>
<name>A0A386ZL69_9NOCA</name>
<dbReference type="InterPro" id="IPR041694">
    <property type="entry name" value="ADH_N_2"/>
</dbReference>
<dbReference type="InterPro" id="IPR013149">
    <property type="entry name" value="ADH-like_C"/>
</dbReference>
<evidence type="ECO:0000259" key="2">
    <source>
        <dbReference type="SMART" id="SM00829"/>
    </source>
</evidence>
<dbReference type="OrthoDB" id="9805663at2"/>
<dbReference type="SUPFAM" id="SSF50129">
    <property type="entry name" value="GroES-like"/>
    <property type="match status" value="1"/>
</dbReference>
<dbReference type="Proteomes" id="UP000267164">
    <property type="component" value="Chromosome"/>
</dbReference>
<sequence length="350" mass="36613">MLLFSAYLRESGSGGAVVRGLEVRLASRPVGAAAPENFAFVHADVPEVDEGQVLVRNTWMSVDPFTREWMHAQTYGPRFELDTVLSGGAVGEVIASRVPSIPVGTTVSHFSGWREYAVLDAAEATRIDTALAPPETYLGALGTTGLTAYAALSQVVPVRPGDVVYISAAAGAVGTVAGQLARRLGAAKVIGSTSGPVKAKRLTDDFGFDVGIDYREDRLVEQLVEAAPGGIDSSLDLVGGDHLAAAIRASRHGGRIGLIGAISTYDATGPVPGPTNLFSAYAKELTSRGLLITSFFGLAGEWTERAAGWIADGSLRTEHTVFDGLEQAPAAFLSLMRGGNVGKMLVRLDS</sequence>
<dbReference type="KEGG" id="nyu:D7D52_33340"/>
<dbReference type="CDD" id="cd05288">
    <property type="entry name" value="PGDH"/>
    <property type="match status" value="1"/>
</dbReference>
<feature type="domain" description="Enoyl reductase (ER)" evidence="2">
    <location>
        <begin position="33"/>
        <end position="346"/>
    </location>
</feature>
<dbReference type="SMART" id="SM00829">
    <property type="entry name" value="PKS_ER"/>
    <property type="match status" value="1"/>
</dbReference>
<dbReference type="EMBL" id="CP032568">
    <property type="protein sequence ID" value="AYF77894.1"/>
    <property type="molecule type" value="Genomic_DNA"/>
</dbReference>
<dbReference type="InterPro" id="IPR011032">
    <property type="entry name" value="GroES-like_sf"/>
</dbReference>
<dbReference type="Gene3D" id="3.40.50.720">
    <property type="entry name" value="NAD(P)-binding Rossmann-like Domain"/>
    <property type="match status" value="1"/>
</dbReference>
<evidence type="ECO:0000313" key="4">
    <source>
        <dbReference type="Proteomes" id="UP000267164"/>
    </source>
</evidence>
<dbReference type="GO" id="GO:0016628">
    <property type="term" value="F:oxidoreductase activity, acting on the CH-CH group of donors, NAD or NADP as acceptor"/>
    <property type="evidence" value="ECO:0007669"/>
    <property type="project" value="InterPro"/>
</dbReference>
<protein>
    <submittedName>
        <fullName evidence="3">NADP-dependent oxidoreductase</fullName>
    </submittedName>
</protein>
<organism evidence="3 4">
    <name type="scientific">Nocardia yunnanensis</name>
    <dbReference type="NCBI Taxonomy" id="2382165"/>
    <lineage>
        <taxon>Bacteria</taxon>
        <taxon>Bacillati</taxon>
        <taxon>Actinomycetota</taxon>
        <taxon>Actinomycetes</taxon>
        <taxon>Mycobacteriales</taxon>
        <taxon>Nocardiaceae</taxon>
        <taxon>Nocardia</taxon>
    </lineage>
</organism>
<dbReference type="Pfam" id="PF16884">
    <property type="entry name" value="ADH_N_2"/>
    <property type="match status" value="1"/>
</dbReference>
<keyword evidence="1" id="KW-0560">Oxidoreductase</keyword>
<accession>A0A386ZL69</accession>
<dbReference type="PANTHER" id="PTHR43205:SF7">
    <property type="entry name" value="PROSTAGLANDIN REDUCTASE 1"/>
    <property type="match status" value="1"/>
</dbReference>
<proteinExistence type="predicted"/>
<dbReference type="SUPFAM" id="SSF51735">
    <property type="entry name" value="NAD(P)-binding Rossmann-fold domains"/>
    <property type="match status" value="1"/>
</dbReference>
<dbReference type="AlphaFoldDB" id="A0A386ZL69"/>